<dbReference type="Pfam" id="PF05970">
    <property type="entry name" value="PIF1"/>
    <property type="match status" value="1"/>
</dbReference>
<dbReference type="EC" id="5.6.2.3" evidence="1"/>
<dbReference type="SUPFAM" id="SSF52540">
    <property type="entry name" value="P-loop containing nucleoside triphosphate hydrolases"/>
    <property type="match status" value="1"/>
</dbReference>
<reference evidence="4" key="1">
    <citation type="submission" date="2019-08" db="EMBL/GenBank/DDBJ databases">
        <title>The genome of the North American firefly Photinus pyralis.</title>
        <authorList>
            <consortium name="Photinus pyralis genome working group"/>
            <person name="Fallon T.R."/>
            <person name="Sander Lower S.E."/>
            <person name="Weng J.-K."/>
        </authorList>
    </citation>
    <scope>NUCLEOTIDE SEQUENCE</scope>
    <source>
        <strain evidence="4">TRF0915ILg1</strain>
        <tissue evidence="4">Whole body</tissue>
    </source>
</reference>
<comment type="cofactor">
    <cofactor evidence="1">
        <name>Mg(2+)</name>
        <dbReference type="ChEBI" id="CHEBI:18420"/>
    </cofactor>
</comment>
<dbReference type="Pfam" id="PF21530">
    <property type="entry name" value="Pif1_2B_dom"/>
    <property type="match status" value="1"/>
</dbReference>
<dbReference type="AlphaFoldDB" id="A0A8K0C4R4"/>
<feature type="domain" description="DNA helicase Pif1-like DEAD-box helicase" evidence="2">
    <location>
        <begin position="69"/>
        <end position="202"/>
    </location>
</feature>
<keyword evidence="1" id="KW-0347">Helicase</keyword>
<keyword evidence="5" id="KW-1185">Reference proteome</keyword>
<comment type="caution">
    <text evidence="4">The sequence shown here is derived from an EMBL/GenBank/DDBJ whole genome shotgun (WGS) entry which is preliminary data.</text>
</comment>
<dbReference type="InterPro" id="IPR010285">
    <property type="entry name" value="DNA_helicase_pif1-like_DEAD"/>
</dbReference>
<evidence type="ECO:0000256" key="1">
    <source>
        <dbReference type="RuleBase" id="RU363044"/>
    </source>
</evidence>
<accession>A0A8K0C4R4</accession>
<dbReference type="Proteomes" id="UP000801492">
    <property type="component" value="Unassembled WGS sequence"/>
</dbReference>
<gene>
    <name evidence="4" type="ORF">ILUMI_27276</name>
</gene>
<dbReference type="Gene3D" id="3.40.50.300">
    <property type="entry name" value="P-loop containing nucleotide triphosphate hydrolases"/>
    <property type="match status" value="1"/>
</dbReference>
<dbReference type="GO" id="GO:0000723">
    <property type="term" value="P:telomere maintenance"/>
    <property type="evidence" value="ECO:0007669"/>
    <property type="project" value="InterPro"/>
</dbReference>
<keyword evidence="1" id="KW-0067">ATP-binding</keyword>
<dbReference type="GO" id="GO:0006281">
    <property type="term" value="P:DNA repair"/>
    <property type="evidence" value="ECO:0007669"/>
    <property type="project" value="UniProtKB-KW"/>
</dbReference>
<keyword evidence="1" id="KW-0234">DNA repair</keyword>
<keyword evidence="1" id="KW-0227">DNA damage</keyword>
<proteinExistence type="inferred from homology"/>
<keyword evidence="1" id="KW-0233">DNA recombination</keyword>
<protein>
    <recommendedName>
        <fullName evidence="1">ATP-dependent DNA helicase</fullName>
        <ecNumber evidence="1">5.6.2.3</ecNumber>
    </recommendedName>
</protein>
<dbReference type="GO" id="GO:0016787">
    <property type="term" value="F:hydrolase activity"/>
    <property type="evidence" value="ECO:0007669"/>
    <property type="project" value="UniProtKB-KW"/>
</dbReference>
<evidence type="ECO:0000259" key="2">
    <source>
        <dbReference type="Pfam" id="PF05970"/>
    </source>
</evidence>
<organism evidence="4 5">
    <name type="scientific">Ignelater luminosus</name>
    <name type="common">Cucubano</name>
    <name type="synonym">Pyrophorus luminosus</name>
    <dbReference type="NCBI Taxonomy" id="2038154"/>
    <lineage>
        <taxon>Eukaryota</taxon>
        <taxon>Metazoa</taxon>
        <taxon>Ecdysozoa</taxon>
        <taxon>Arthropoda</taxon>
        <taxon>Hexapoda</taxon>
        <taxon>Insecta</taxon>
        <taxon>Pterygota</taxon>
        <taxon>Neoptera</taxon>
        <taxon>Endopterygota</taxon>
        <taxon>Coleoptera</taxon>
        <taxon>Polyphaga</taxon>
        <taxon>Elateriformia</taxon>
        <taxon>Elateroidea</taxon>
        <taxon>Elateridae</taxon>
        <taxon>Agrypninae</taxon>
        <taxon>Pyrophorini</taxon>
        <taxon>Ignelater</taxon>
    </lineage>
</organism>
<dbReference type="PANTHER" id="PTHR10492">
    <property type="match status" value="1"/>
</dbReference>
<dbReference type="EMBL" id="VTPC01091259">
    <property type="protein sequence ID" value="KAF2878899.1"/>
    <property type="molecule type" value="Genomic_DNA"/>
</dbReference>
<dbReference type="GO" id="GO:0005524">
    <property type="term" value="F:ATP binding"/>
    <property type="evidence" value="ECO:0007669"/>
    <property type="project" value="UniProtKB-KW"/>
</dbReference>
<comment type="catalytic activity">
    <reaction evidence="1">
        <text>ATP + H2O = ADP + phosphate + H(+)</text>
        <dbReference type="Rhea" id="RHEA:13065"/>
        <dbReference type="ChEBI" id="CHEBI:15377"/>
        <dbReference type="ChEBI" id="CHEBI:15378"/>
        <dbReference type="ChEBI" id="CHEBI:30616"/>
        <dbReference type="ChEBI" id="CHEBI:43474"/>
        <dbReference type="ChEBI" id="CHEBI:456216"/>
        <dbReference type="EC" id="5.6.2.3"/>
    </reaction>
</comment>
<dbReference type="InterPro" id="IPR027417">
    <property type="entry name" value="P-loop_NTPase"/>
</dbReference>
<evidence type="ECO:0000313" key="5">
    <source>
        <dbReference type="Proteomes" id="UP000801492"/>
    </source>
</evidence>
<evidence type="ECO:0000259" key="3">
    <source>
        <dbReference type="Pfam" id="PF21530"/>
    </source>
</evidence>
<dbReference type="GO" id="GO:0006310">
    <property type="term" value="P:DNA recombination"/>
    <property type="evidence" value="ECO:0007669"/>
    <property type="project" value="UniProtKB-KW"/>
</dbReference>
<keyword evidence="1" id="KW-0378">Hydrolase</keyword>
<comment type="similarity">
    <text evidence="1">Belongs to the helicase family.</text>
</comment>
<dbReference type="PANTHER" id="PTHR10492:SF94">
    <property type="entry name" value="ATP-DEPENDENT DNA HELICASE"/>
    <property type="match status" value="1"/>
</dbReference>
<dbReference type="GO" id="GO:0043139">
    <property type="term" value="F:5'-3' DNA helicase activity"/>
    <property type="evidence" value="ECO:0007669"/>
    <property type="project" value="UniProtKB-EC"/>
</dbReference>
<keyword evidence="1" id="KW-0547">Nucleotide-binding</keyword>
<dbReference type="OrthoDB" id="6740080at2759"/>
<sequence>MHSAGEKSIRNRDVFTPAGYLSALKLARTKPKPYEAEYLEHTFFKDFSKLHYYTLIRPGYKVGDSSVIELSAIQYRPKVNQAKLLKEAKLIIWDEAAMLQKEAFECVDKLFKDLMKCNDKLFGSKVVVFGSDFRQILLVIRRGTERDIIDTSIKKSYIWPLLQKFELNTNVRLQGDPSQTHPNSQFSAYLLQLDERKVSERDNLIKLDPSICANLDNFEAYFSDMITNNDYDSIVQEDNAHQYPIEFLNSLTLSGIRPHGLVLKLHCRVILMRNLNSALGLCNGTQLQVVAFERNLIVADIIGDQHHSNTRVYIPRIDCTTLLTPIYRSPKKGDSFHFERHNMHIMR</sequence>
<feature type="domain" description="DNA helicase Pif1-like 2B" evidence="3">
    <location>
        <begin position="246"/>
        <end position="292"/>
    </location>
</feature>
<evidence type="ECO:0000313" key="4">
    <source>
        <dbReference type="EMBL" id="KAF2878899.1"/>
    </source>
</evidence>
<name>A0A8K0C4R4_IGNLU</name>
<dbReference type="InterPro" id="IPR049163">
    <property type="entry name" value="Pif1-like_2B_dom"/>
</dbReference>